<keyword evidence="3" id="KW-0255">Endonuclease</keyword>
<dbReference type="RefSeq" id="WP_150942075.1">
    <property type="nucleotide sequence ID" value="NZ_VCMV01000003.1"/>
</dbReference>
<protein>
    <submittedName>
        <fullName evidence="3">Endonuclease</fullName>
    </submittedName>
</protein>
<keyword evidence="1" id="KW-0175">Coiled coil</keyword>
<sequence length="309" mass="34485">MSIQRIPAGDRNTWLELRQKDVTASAVAALLDVHPFITGYELWALKTGVIHEDPEETPEMQRGRLLEPVAVQLMRETTDWKITHNTGADQVYLRDPAIRLGATIDVFAVDNLGSPGVVQIKSVAPQVFKSKWHNEAGELEAPIGVVLQALTEADLAGAEWAAVAPLVVGFGLDMPLCHIPINKGAMERVREAVVDFWQMIAEGREPEPDWNKDDALLNRLGKTDNGTEVNLSGDNRLVELLHERTILKAEIKEQEGRVKEINEEIVQKLGPHERAYVPGFSVRRPTIERRGYTVQPTTYRQLTVKALNS</sequence>
<dbReference type="Pfam" id="PF09588">
    <property type="entry name" value="YqaJ"/>
    <property type="match status" value="1"/>
</dbReference>
<evidence type="ECO:0000256" key="1">
    <source>
        <dbReference type="SAM" id="Coils"/>
    </source>
</evidence>
<feature type="coiled-coil region" evidence="1">
    <location>
        <begin position="237"/>
        <end position="264"/>
    </location>
</feature>
<dbReference type="InterPro" id="IPR011335">
    <property type="entry name" value="Restrct_endonuc-II-like"/>
</dbReference>
<dbReference type="SUPFAM" id="SSF52980">
    <property type="entry name" value="Restriction endonuclease-like"/>
    <property type="match status" value="1"/>
</dbReference>
<keyword evidence="3" id="KW-0378">Hydrolase</keyword>
<keyword evidence="4" id="KW-1185">Reference proteome</keyword>
<dbReference type="InterPro" id="IPR019080">
    <property type="entry name" value="YqaJ_viral_recombinase"/>
</dbReference>
<dbReference type="InterPro" id="IPR011604">
    <property type="entry name" value="PDDEXK-like_dom_sf"/>
</dbReference>
<organism evidence="3 4">
    <name type="scientific">Microvirga brassicacearum</name>
    <dbReference type="NCBI Taxonomy" id="2580413"/>
    <lineage>
        <taxon>Bacteria</taxon>
        <taxon>Pseudomonadati</taxon>
        <taxon>Pseudomonadota</taxon>
        <taxon>Alphaproteobacteria</taxon>
        <taxon>Hyphomicrobiales</taxon>
        <taxon>Methylobacteriaceae</taxon>
        <taxon>Microvirga</taxon>
    </lineage>
</organism>
<keyword evidence="3" id="KW-0540">Nuclease</keyword>
<dbReference type="Proteomes" id="UP000325684">
    <property type="component" value="Unassembled WGS sequence"/>
</dbReference>
<dbReference type="AlphaFoldDB" id="A0A5N3PH27"/>
<name>A0A5N3PH27_9HYPH</name>
<accession>A0A5N3PH27</accession>
<dbReference type="EMBL" id="VCMV01000003">
    <property type="protein sequence ID" value="KAB0269018.1"/>
    <property type="molecule type" value="Genomic_DNA"/>
</dbReference>
<dbReference type="GO" id="GO:0004519">
    <property type="term" value="F:endonuclease activity"/>
    <property type="evidence" value="ECO:0007669"/>
    <property type="project" value="UniProtKB-KW"/>
</dbReference>
<comment type="caution">
    <text evidence="3">The sequence shown here is derived from an EMBL/GenBank/DDBJ whole genome shotgun (WGS) entry which is preliminary data.</text>
</comment>
<proteinExistence type="predicted"/>
<gene>
    <name evidence="3" type="ORF">FEZ63_02610</name>
</gene>
<evidence type="ECO:0000313" key="4">
    <source>
        <dbReference type="Proteomes" id="UP000325684"/>
    </source>
</evidence>
<reference evidence="3 4" key="1">
    <citation type="journal article" date="2019" name="Microorganisms">
        <title>Genome Insights into the Novel Species Microvirga brassicacearum, a Rapeseed Endophyte with Biotechnological Potential.</title>
        <authorList>
            <person name="Jimenez-Gomez A."/>
            <person name="Saati-Santamaria Z."/>
            <person name="Igual J.M."/>
            <person name="Rivas R."/>
            <person name="Mateos P.F."/>
            <person name="Garcia-Fraile P."/>
        </authorList>
    </citation>
    <scope>NUCLEOTIDE SEQUENCE [LARGE SCALE GENOMIC DNA]</scope>
    <source>
        <strain evidence="3 4">CDVBN77</strain>
    </source>
</reference>
<dbReference type="Gene3D" id="3.90.320.10">
    <property type="match status" value="1"/>
</dbReference>
<dbReference type="OrthoDB" id="7801725at2"/>
<evidence type="ECO:0000259" key="2">
    <source>
        <dbReference type="Pfam" id="PF09588"/>
    </source>
</evidence>
<evidence type="ECO:0000313" key="3">
    <source>
        <dbReference type="EMBL" id="KAB0269018.1"/>
    </source>
</evidence>
<feature type="domain" description="YqaJ viral recombinase" evidence="2">
    <location>
        <begin position="14"/>
        <end position="157"/>
    </location>
</feature>